<sequence>MLVIGSGTCTLKAYLRNCVGISTLPPAIPHSLLTMNSSAIFEQLLSAGDDPERVLDQTVEYFRSQALPMELFEALKMQIRARLGLALNPTDNEPSRSEDIDRALESGLLNACRESGRMLIDQGRVLEGWTYLRPIGDMDEAREMFSKIEITDENYEEMIQVLLHEGVDIGRGFQAILDHQGTCNSITMFDQAVGQRGKTDQQAAAERLLLHFYNELIELVRADITERDKAPGPDESLYDMISTRKWVLEEGGYHLDTTHLSATVRIASVLNQRELIDKAWELTQYGKRLNHQFQYPGEEPFVDFYPAYAAFYGILRGENVEPGLKLFHRKATSVNAEQHGTGAIETYVDLLDRVGRHQEAIDAAIEMVPDDVPSARIVPLLLDIAGRAKKAGVENPYDAVLAYCQDHNDVLGYAAALHASK</sequence>
<name>A0A5C6AT12_9BACT</name>
<dbReference type="Proteomes" id="UP000320176">
    <property type="component" value="Unassembled WGS sequence"/>
</dbReference>
<dbReference type="AlphaFoldDB" id="A0A5C6AT12"/>
<proteinExistence type="predicted"/>
<accession>A0A5C6AT12</accession>
<evidence type="ECO:0000313" key="2">
    <source>
        <dbReference type="Proteomes" id="UP000320176"/>
    </source>
</evidence>
<reference evidence="1 2" key="1">
    <citation type="submission" date="2019-02" db="EMBL/GenBank/DDBJ databases">
        <title>Deep-cultivation of Planctomycetes and their phenomic and genomic characterization uncovers novel biology.</title>
        <authorList>
            <person name="Wiegand S."/>
            <person name="Jogler M."/>
            <person name="Boedeker C."/>
            <person name="Pinto D."/>
            <person name="Vollmers J."/>
            <person name="Rivas-Marin E."/>
            <person name="Kohn T."/>
            <person name="Peeters S.H."/>
            <person name="Heuer A."/>
            <person name="Rast P."/>
            <person name="Oberbeckmann S."/>
            <person name="Bunk B."/>
            <person name="Jeske O."/>
            <person name="Meyerdierks A."/>
            <person name="Storesund J.E."/>
            <person name="Kallscheuer N."/>
            <person name="Luecker S."/>
            <person name="Lage O.M."/>
            <person name="Pohl T."/>
            <person name="Merkel B.J."/>
            <person name="Hornburger P."/>
            <person name="Mueller R.-W."/>
            <person name="Bruemmer F."/>
            <person name="Labrenz M."/>
            <person name="Spormann A.M."/>
            <person name="Op Den Camp H."/>
            <person name="Overmann J."/>
            <person name="Amann R."/>
            <person name="Jetten M.S.M."/>
            <person name="Mascher T."/>
            <person name="Medema M.H."/>
            <person name="Devos D.P."/>
            <person name="Kaster A.-K."/>
            <person name="Ovreas L."/>
            <person name="Rohde M."/>
            <person name="Galperin M.Y."/>
            <person name="Jogler C."/>
        </authorList>
    </citation>
    <scope>NUCLEOTIDE SEQUENCE [LARGE SCALE GENOMIC DNA]</scope>
    <source>
        <strain evidence="1 2">Pla52n</strain>
    </source>
</reference>
<evidence type="ECO:0000313" key="1">
    <source>
        <dbReference type="EMBL" id="TWU02142.1"/>
    </source>
</evidence>
<gene>
    <name evidence="1" type="ORF">Pla52n_31910</name>
</gene>
<comment type="caution">
    <text evidence="1">The sequence shown here is derived from an EMBL/GenBank/DDBJ whole genome shotgun (WGS) entry which is preliminary data.</text>
</comment>
<keyword evidence="2" id="KW-1185">Reference proteome</keyword>
<dbReference type="EMBL" id="SJPN01000004">
    <property type="protein sequence ID" value="TWU02142.1"/>
    <property type="molecule type" value="Genomic_DNA"/>
</dbReference>
<protein>
    <submittedName>
        <fullName evidence="1">Uncharacterized protein</fullName>
    </submittedName>
</protein>
<organism evidence="1 2">
    <name type="scientific">Stieleria varia</name>
    <dbReference type="NCBI Taxonomy" id="2528005"/>
    <lineage>
        <taxon>Bacteria</taxon>
        <taxon>Pseudomonadati</taxon>
        <taxon>Planctomycetota</taxon>
        <taxon>Planctomycetia</taxon>
        <taxon>Pirellulales</taxon>
        <taxon>Pirellulaceae</taxon>
        <taxon>Stieleria</taxon>
    </lineage>
</organism>